<dbReference type="InterPro" id="IPR007822">
    <property type="entry name" value="LANC-like"/>
</dbReference>
<feature type="region of interest" description="Disordered" evidence="2">
    <location>
        <begin position="1"/>
        <end position="35"/>
    </location>
</feature>
<feature type="binding site" evidence="1">
    <location>
        <position position="321"/>
    </location>
    <ligand>
        <name>Zn(2+)</name>
        <dbReference type="ChEBI" id="CHEBI:29105"/>
    </ligand>
</feature>
<gene>
    <name evidence="3" type="ORF">FRZ00_22025</name>
</gene>
<organism evidence="3 4">
    <name type="scientific">Streptomyces mobaraensis</name>
    <name type="common">Streptoverticillium mobaraense</name>
    <dbReference type="NCBI Taxonomy" id="35621"/>
    <lineage>
        <taxon>Bacteria</taxon>
        <taxon>Bacillati</taxon>
        <taxon>Actinomycetota</taxon>
        <taxon>Actinomycetes</taxon>
        <taxon>Kitasatosporales</taxon>
        <taxon>Streptomycetaceae</taxon>
        <taxon>Streptomyces</taxon>
    </lineage>
</organism>
<protein>
    <recommendedName>
        <fullName evidence="5">Lanthionine synthetase C family protein</fullName>
    </recommendedName>
</protein>
<dbReference type="Gene3D" id="1.50.10.20">
    <property type="match status" value="1"/>
</dbReference>
<dbReference type="AlphaFoldDB" id="A0A5N5W4A2"/>
<keyword evidence="1" id="KW-0862">Zinc</keyword>
<dbReference type="PRINTS" id="PR01950">
    <property type="entry name" value="LANCSUPER"/>
</dbReference>
<dbReference type="SMART" id="SM01260">
    <property type="entry name" value="LANC_like"/>
    <property type="match status" value="1"/>
</dbReference>
<feature type="binding site" evidence="1">
    <location>
        <position position="271"/>
    </location>
    <ligand>
        <name>Zn(2+)</name>
        <dbReference type="ChEBI" id="CHEBI:29105"/>
    </ligand>
</feature>
<sequence length="392" mass="40600">MNATAWALHHRTGPPSHRPTPRPSRPERRRPVTDAGWAPVLPARDRAAVLDRLVAAARPHRVPRCVRPDLADGGAGPALAYHWLDRALPGRGYGALAEGYLAAALRGYARLGASSGLFGGAAGLAFAAWSLSHGDQAPHRRVVDEATARARRAAGTPYSSRDVDLVAGLTGAGAYLLCRRDDPAAAEALRTVLTALTRTRFPERPDPGMAHGTAGPLALLALALAAEVAVPGQREAVVRLAAALVAGRADDAWGPHWTGPDTGRPLRASWCRGGPGTARALWLAGTALDDEELRGLAVRALKAALRCPPGRRRVDGDPGLCHGVTGLLHITARFAHDTGDPELTTAAARLAAGPLPSGGGPGFLDGAAGVALALLGAATDVAPRWDRALLLA</sequence>
<evidence type="ECO:0000313" key="3">
    <source>
        <dbReference type="EMBL" id="KAB7839604.1"/>
    </source>
</evidence>
<dbReference type="Proteomes" id="UP000327000">
    <property type="component" value="Unassembled WGS sequence"/>
</dbReference>
<keyword evidence="4" id="KW-1185">Reference proteome</keyword>
<reference evidence="3 4" key="1">
    <citation type="journal article" date="2019" name="Microb. Cell Fact.">
        <title>Exploring novel herbicidin analogues by transcriptional regulator overexpression and MS/MS molecular networking.</title>
        <authorList>
            <person name="Shi Y."/>
            <person name="Gu R."/>
            <person name="Li Y."/>
            <person name="Wang X."/>
            <person name="Ren W."/>
            <person name="Li X."/>
            <person name="Wang L."/>
            <person name="Xie Y."/>
            <person name="Hong B."/>
        </authorList>
    </citation>
    <scope>NUCLEOTIDE SEQUENCE [LARGE SCALE GENOMIC DNA]</scope>
    <source>
        <strain evidence="3 4">US-43</strain>
    </source>
</reference>
<dbReference type="EMBL" id="VOKX01000070">
    <property type="protein sequence ID" value="KAB7839604.1"/>
    <property type="molecule type" value="Genomic_DNA"/>
</dbReference>
<dbReference type="SUPFAM" id="SSF158745">
    <property type="entry name" value="LanC-like"/>
    <property type="match status" value="1"/>
</dbReference>
<evidence type="ECO:0000313" key="4">
    <source>
        <dbReference type="Proteomes" id="UP000327000"/>
    </source>
</evidence>
<dbReference type="Pfam" id="PF05147">
    <property type="entry name" value="LANC_like"/>
    <property type="match status" value="1"/>
</dbReference>
<evidence type="ECO:0008006" key="5">
    <source>
        <dbReference type="Google" id="ProtNLM"/>
    </source>
</evidence>
<evidence type="ECO:0000256" key="2">
    <source>
        <dbReference type="SAM" id="MobiDB-lite"/>
    </source>
</evidence>
<feature type="binding site" evidence="1">
    <location>
        <position position="322"/>
    </location>
    <ligand>
        <name>Zn(2+)</name>
        <dbReference type="ChEBI" id="CHEBI:29105"/>
    </ligand>
</feature>
<dbReference type="GO" id="GO:0031179">
    <property type="term" value="P:peptide modification"/>
    <property type="evidence" value="ECO:0007669"/>
    <property type="project" value="InterPro"/>
</dbReference>
<dbReference type="OrthoDB" id="1882482at2"/>
<keyword evidence="1" id="KW-0479">Metal-binding</keyword>
<evidence type="ECO:0000256" key="1">
    <source>
        <dbReference type="PIRSR" id="PIRSR607822-1"/>
    </source>
</evidence>
<name>A0A5N5W4A2_STRMB</name>
<dbReference type="GO" id="GO:0046872">
    <property type="term" value="F:metal ion binding"/>
    <property type="evidence" value="ECO:0007669"/>
    <property type="project" value="UniProtKB-KW"/>
</dbReference>
<comment type="caution">
    <text evidence="3">The sequence shown here is derived from an EMBL/GenBank/DDBJ whole genome shotgun (WGS) entry which is preliminary data.</text>
</comment>
<proteinExistence type="predicted"/>
<dbReference type="PRINTS" id="PR01955">
    <property type="entry name" value="LANCFRANKIA"/>
</dbReference>
<accession>A0A5N5W4A2</accession>